<gene>
    <name evidence="5" type="ORF">IZO911_LOCUS29620</name>
    <name evidence="6" type="ORF">KXQ929_LOCUS26111</name>
</gene>
<evidence type="ECO:0000313" key="7">
    <source>
        <dbReference type="Proteomes" id="UP000663860"/>
    </source>
</evidence>
<dbReference type="InterPro" id="IPR001849">
    <property type="entry name" value="PH_domain"/>
</dbReference>
<dbReference type="Proteomes" id="UP000663860">
    <property type="component" value="Unassembled WGS sequence"/>
</dbReference>
<name>A0A814XRE4_9BILA</name>
<evidence type="ECO:0000313" key="6">
    <source>
        <dbReference type="EMBL" id="CAF3959581.1"/>
    </source>
</evidence>
<dbReference type="Pfam" id="PF00169">
    <property type="entry name" value="PH"/>
    <property type="match status" value="1"/>
</dbReference>
<dbReference type="CDD" id="cd00821">
    <property type="entry name" value="PH"/>
    <property type="match status" value="1"/>
</dbReference>
<dbReference type="Proteomes" id="UP000663868">
    <property type="component" value="Unassembled WGS sequence"/>
</dbReference>
<comment type="subcellular location">
    <subcellularLocation>
        <location evidence="1">Membrane</location>
    </subcellularLocation>
</comment>
<evidence type="ECO:0000256" key="1">
    <source>
        <dbReference type="ARBA" id="ARBA00004370"/>
    </source>
</evidence>
<dbReference type="PANTHER" id="PTHR14309">
    <property type="entry name" value="EXPRESSED PROTEIN"/>
    <property type="match status" value="1"/>
</dbReference>
<dbReference type="SMART" id="SM00233">
    <property type="entry name" value="PH"/>
    <property type="match status" value="1"/>
</dbReference>
<accession>A0A814XRE4</accession>
<dbReference type="PROSITE" id="PS50003">
    <property type="entry name" value="PH_DOMAIN"/>
    <property type="match status" value="1"/>
</dbReference>
<comment type="caution">
    <text evidence="5">The sequence shown here is derived from an EMBL/GenBank/DDBJ whole genome shotgun (WGS) entry which is preliminary data.</text>
</comment>
<feature type="compositionally biased region" description="Acidic residues" evidence="3">
    <location>
        <begin position="288"/>
        <end position="312"/>
    </location>
</feature>
<feature type="compositionally biased region" description="Basic and acidic residues" evidence="3">
    <location>
        <begin position="313"/>
        <end position="331"/>
    </location>
</feature>
<dbReference type="Gene3D" id="2.30.29.30">
    <property type="entry name" value="Pleckstrin-homology domain (PH domain)/Phosphotyrosine-binding domain (PTB)"/>
    <property type="match status" value="1"/>
</dbReference>
<dbReference type="GO" id="GO:0016020">
    <property type="term" value="C:membrane"/>
    <property type="evidence" value="ECO:0007669"/>
    <property type="project" value="UniProtKB-SubCell"/>
</dbReference>
<feature type="domain" description="PH" evidence="4">
    <location>
        <begin position="2"/>
        <end position="119"/>
    </location>
</feature>
<dbReference type="InterPro" id="IPR011993">
    <property type="entry name" value="PH-like_dom_sf"/>
</dbReference>
<organism evidence="5 7">
    <name type="scientific">Adineta steineri</name>
    <dbReference type="NCBI Taxonomy" id="433720"/>
    <lineage>
        <taxon>Eukaryota</taxon>
        <taxon>Metazoa</taxon>
        <taxon>Spiralia</taxon>
        <taxon>Gnathifera</taxon>
        <taxon>Rotifera</taxon>
        <taxon>Eurotatoria</taxon>
        <taxon>Bdelloidea</taxon>
        <taxon>Adinetida</taxon>
        <taxon>Adinetidae</taxon>
        <taxon>Adineta</taxon>
    </lineage>
</organism>
<feature type="region of interest" description="Disordered" evidence="3">
    <location>
        <begin position="268"/>
        <end position="331"/>
    </location>
</feature>
<evidence type="ECO:0000259" key="4">
    <source>
        <dbReference type="PROSITE" id="PS50003"/>
    </source>
</evidence>
<evidence type="ECO:0000256" key="2">
    <source>
        <dbReference type="ARBA" id="ARBA00023136"/>
    </source>
</evidence>
<keyword evidence="2" id="KW-0472">Membrane</keyword>
<protein>
    <recommendedName>
        <fullName evidence="4">PH domain-containing protein</fullName>
    </recommendedName>
</protein>
<dbReference type="SUPFAM" id="SSF50729">
    <property type="entry name" value="PH domain-like"/>
    <property type="match status" value="1"/>
</dbReference>
<proteinExistence type="predicted"/>
<dbReference type="GO" id="GO:0045595">
    <property type="term" value="P:regulation of cell differentiation"/>
    <property type="evidence" value="ECO:0007669"/>
    <property type="project" value="TreeGrafter"/>
</dbReference>
<sequence>MSEVKRGMLKFYHRGLLHKKWKAYKFVLYDSSLLTWYADIKHKKPDGMVLLKDVERFICVGPYTRCLPDFPHLDNEYDQVALIAFPMSVKDRDRDIIWLLCEDVEDLNLWMKAIVLTLPSHELHMDKMAKISSPSVDEDVSISSEISSPQMNSPEPLVFRPSGIGIPLAAGLIGTNLQRHAMNSKPNPLQKAGYDYGDTLWGTGEGWGHFTSCDIPGYAGIGGSGCYSNHIDLIRNEDDEMKLKDVEERIGYTADAEEAVDEATYELSKHKYEKEEEEEGSDYHDDHNESDDEKSDNDESDDEKSDKDDIEDELKSQLEEELHMIDSDHEH</sequence>
<dbReference type="EMBL" id="CAJNOE010000446">
    <property type="protein sequence ID" value="CAF1219387.1"/>
    <property type="molecule type" value="Genomic_DNA"/>
</dbReference>
<dbReference type="AlphaFoldDB" id="A0A814XRE4"/>
<dbReference type="EMBL" id="CAJOBB010002332">
    <property type="protein sequence ID" value="CAF3959581.1"/>
    <property type="molecule type" value="Genomic_DNA"/>
</dbReference>
<evidence type="ECO:0000256" key="3">
    <source>
        <dbReference type="SAM" id="MobiDB-lite"/>
    </source>
</evidence>
<dbReference type="InterPro" id="IPR039680">
    <property type="entry name" value="PLEKHB1/2"/>
</dbReference>
<dbReference type="PANTHER" id="PTHR14309:SF12">
    <property type="entry name" value="PH DOMAIN-CONTAINING PROTEIN"/>
    <property type="match status" value="1"/>
</dbReference>
<evidence type="ECO:0000313" key="5">
    <source>
        <dbReference type="EMBL" id="CAF1219387.1"/>
    </source>
</evidence>
<reference evidence="5" key="1">
    <citation type="submission" date="2021-02" db="EMBL/GenBank/DDBJ databases">
        <authorList>
            <person name="Nowell W R."/>
        </authorList>
    </citation>
    <scope>NUCLEOTIDE SEQUENCE</scope>
</reference>